<accession>A0A7Z0VJ04</accession>
<organism evidence="1 2">
    <name type="scientific">Candidatus Thiodiazotropha endolucinida</name>
    <dbReference type="NCBI Taxonomy" id="1655433"/>
    <lineage>
        <taxon>Bacteria</taxon>
        <taxon>Pseudomonadati</taxon>
        <taxon>Pseudomonadota</taxon>
        <taxon>Gammaproteobacteria</taxon>
        <taxon>Chromatiales</taxon>
        <taxon>Sedimenticolaceae</taxon>
        <taxon>Candidatus Thiodiazotropha</taxon>
    </lineage>
</organism>
<proteinExistence type="predicted"/>
<evidence type="ECO:0000313" key="1">
    <source>
        <dbReference type="EMBL" id="ODJ86330.1"/>
    </source>
</evidence>
<name>A0A7Z0VJ04_9GAMM</name>
<dbReference type="AlphaFoldDB" id="A0A7Z0VJ04"/>
<comment type="caution">
    <text evidence="1">The sequence shown here is derived from an EMBL/GenBank/DDBJ whole genome shotgun (WGS) entry which is preliminary data.</text>
</comment>
<keyword evidence="2" id="KW-1185">Reference proteome</keyword>
<protein>
    <submittedName>
        <fullName evidence="1">Uncharacterized protein</fullName>
    </submittedName>
</protein>
<dbReference type="EMBL" id="MARB01000023">
    <property type="protein sequence ID" value="ODJ86330.1"/>
    <property type="molecule type" value="Genomic_DNA"/>
</dbReference>
<sequence>MEVMGVVKNSHHVSGMESKEGLKFRIPQML</sequence>
<reference evidence="1 2" key="1">
    <citation type="submission" date="2016-06" db="EMBL/GenBank/DDBJ databases">
        <title>Genome sequence of endosymbiont of Candidatus Endolucinida thiodiazotropha.</title>
        <authorList>
            <person name="Poehlein A."/>
            <person name="Koenig S."/>
            <person name="Heiden S.E."/>
            <person name="Thuermer A."/>
            <person name="Voget S."/>
            <person name="Daniel R."/>
            <person name="Markert S."/>
            <person name="Gros O."/>
            <person name="Schweder T."/>
        </authorList>
    </citation>
    <scope>NUCLEOTIDE SEQUENCE [LARGE SCALE GENOMIC DNA]</scope>
    <source>
        <strain evidence="1 2">COS</strain>
    </source>
</reference>
<gene>
    <name evidence="1" type="ORF">CODIS_33890</name>
</gene>
<dbReference type="Proteomes" id="UP000094769">
    <property type="component" value="Unassembled WGS sequence"/>
</dbReference>
<evidence type="ECO:0000313" key="2">
    <source>
        <dbReference type="Proteomes" id="UP000094769"/>
    </source>
</evidence>